<evidence type="ECO:0000256" key="6">
    <source>
        <dbReference type="ARBA" id="ARBA00022989"/>
    </source>
</evidence>
<reference evidence="12 13" key="1">
    <citation type="journal article" date="2015" name="Genome Announc.">
        <title>Complete Genome Sequence of Methylobacterium aquaticum Strain 22A, Isolated from Racomitrium japonicum Moss.</title>
        <authorList>
            <person name="Tani A."/>
            <person name="Ogura Y."/>
            <person name="Hayashi T."/>
            <person name="Kimbara K."/>
        </authorList>
    </citation>
    <scope>NUCLEOTIDE SEQUENCE [LARGE SCALE GENOMIC DNA]</scope>
    <source>
        <strain evidence="12 13">MA-22A</strain>
    </source>
</reference>
<keyword evidence="6 9" id="KW-1133">Transmembrane helix</keyword>
<evidence type="ECO:0000256" key="9">
    <source>
        <dbReference type="RuleBase" id="RU365041"/>
    </source>
</evidence>
<feature type="transmembrane region" description="Helical" evidence="9">
    <location>
        <begin position="68"/>
        <end position="88"/>
    </location>
</feature>
<evidence type="ECO:0000256" key="2">
    <source>
        <dbReference type="ARBA" id="ARBA00009298"/>
    </source>
</evidence>
<keyword evidence="4" id="KW-1003">Cell membrane</keyword>
<feature type="domain" description="MgtC/SapB/SrpB/YhiD N-terminal" evidence="10">
    <location>
        <begin position="19"/>
        <end position="139"/>
    </location>
</feature>
<comment type="caution">
    <text evidence="9">Lacks conserved residue(s) required for the propagation of feature annotation.</text>
</comment>
<sequence>MAIIQAFQAGEFLNSVLSLFCAFVLGTLIGAERQYRQRTAGLRTNVLVAVGAAAFTDLGMRIGHADGAIRIVAYVVSGVGFLGAGVIMKEGMNVRGLNTAATLWCSAAVGALSGVDLAAEAALVTAAVLAGNTLLRPLVNAINRIPIDERDAEATYEVRATTDTDRLSEVRDLLVERLEAAHYPVSEVDVEERGEDEVEVVATLVSTAIEPEEIDAVIARLGAAEGIRRATWVVRTTD</sequence>
<evidence type="ECO:0000256" key="3">
    <source>
        <dbReference type="ARBA" id="ARBA00013833"/>
    </source>
</evidence>
<evidence type="ECO:0000256" key="8">
    <source>
        <dbReference type="ARBA" id="ARBA00025369"/>
    </source>
</evidence>
<comment type="similarity">
    <text evidence="2 9">Belongs to the MgtC/SapB family.</text>
</comment>
<dbReference type="PANTHER" id="PTHR33778">
    <property type="entry name" value="PROTEIN MGTC"/>
    <property type="match status" value="1"/>
</dbReference>
<gene>
    <name evidence="12" type="primary">sapB</name>
    <name evidence="12" type="ORF">Maq22A_c00290</name>
</gene>
<evidence type="ECO:0000256" key="7">
    <source>
        <dbReference type="ARBA" id="ARBA00023136"/>
    </source>
</evidence>
<dbReference type="EMBL" id="AP014704">
    <property type="protein sequence ID" value="BAQ43572.1"/>
    <property type="molecule type" value="Genomic_DNA"/>
</dbReference>
<dbReference type="KEGG" id="maqu:Maq22A_c00290"/>
<keyword evidence="7 9" id="KW-0472">Membrane</keyword>
<dbReference type="InterPro" id="IPR003416">
    <property type="entry name" value="MgtC/SapB/SrpB/YhiD_fam"/>
</dbReference>
<dbReference type="OrthoDB" id="9811198at2"/>
<dbReference type="GO" id="GO:0032259">
    <property type="term" value="P:methylation"/>
    <property type="evidence" value="ECO:0007669"/>
    <property type="project" value="UniProtKB-KW"/>
</dbReference>
<organism evidence="12 13">
    <name type="scientific">Methylobacterium aquaticum</name>
    <dbReference type="NCBI Taxonomy" id="270351"/>
    <lineage>
        <taxon>Bacteria</taxon>
        <taxon>Pseudomonadati</taxon>
        <taxon>Pseudomonadota</taxon>
        <taxon>Alphaproteobacteria</taxon>
        <taxon>Hyphomicrobiales</taxon>
        <taxon>Methylobacteriaceae</taxon>
        <taxon>Methylobacterium</taxon>
    </lineage>
</organism>
<feature type="domain" description="MgtC-like C-terminal" evidence="11">
    <location>
        <begin position="156"/>
        <end position="232"/>
    </location>
</feature>
<evidence type="ECO:0000259" key="10">
    <source>
        <dbReference type="Pfam" id="PF02308"/>
    </source>
</evidence>
<dbReference type="Proteomes" id="UP000061432">
    <property type="component" value="Chromosome"/>
</dbReference>
<dbReference type="Gene3D" id="3.30.70.260">
    <property type="match status" value="1"/>
</dbReference>
<dbReference type="GO" id="GO:0008168">
    <property type="term" value="F:methyltransferase activity"/>
    <property type="evidence" value="ECO:0007669"/>
    <property type="project" value="UniProtKB-KW"/>
</dbReference>
<dbReference type="GO" id="GO:0005886">
    <property type="term" value="C:plasma membrane"/>
    <property type="evidence" value="ECO:0007669"/>
    <property type="project" value="UniProtKB-SubCell"/>
</dbReference>
<dbReference type="InterPro" id="IPR048640">
    <property type="entry name" value="MgtC-like_C"/>
</dbReference>
<feature type="transmembrane region" description="Helical" evidence="9">
    <location>
        <begin position="12"/>
        <end position="30"/>
    </location>
</feature>
<reference evidence="13" key="2">
    <citation type="submission" date="2015-01" db="EMBL/GenBank/DDBJ databases">
        <title>Complete genome sequence of Methylobacterium aquaticum strain 22A.</title>
        <authorList>
            <person name="Tani A."/>
            <person name="Ogura Y."/>
            <person name="Hayashi T."/>
        </authorList>
    </citation>
    <scope>NUCLEOTIDE SEQUENCE [LARGE SCALE GENOMIC DNA]</scope>
    <source>
        <strain evidence="13">MA-22A</strain>
    </source>
</reference>
<dbReference type="RefSeq" id="WP_060845230.1">
    <property type="nucleotide sequence ID" value="NZ_AP014704.1"/>
</dbReference>
<keyword evidence="5 9" id="KW-0812">Transmembrane</keyword>
<evidence type="ECO:0000259" key="11">
    <source>
        <dbReference type="Pfam" id="PF21770"/>
    </source>
</evidence>
<comment type="subcellular location">
    <subcellularLocation>
        <location evidence="9">Cell inner membrane</location>
        <topology evidence="9">Multi-pass membrane protein</topology>
    </subcellularLocation>
    <subcellularLocation>
        <location evidence="1">Cell membrane</location>
        <topology evidence="1">Multi-pass membrane protein</topology>
    </subcellularLocation>
</comment>
<dbReference type="PRINTS" id="PR01837">
    <property type="entry name" value="MGTCSAPBPROT"/>
</dbReference>
<keyword evidence="12" id="KW-0808">Transferase</keyword>
<dbReference type="AlphaFoldDB" id="A0A0C6F9V5"/>
<evidence type="ECO:0000256" key="4">
    <source>
        <dbReference type="ARBA" id="ARBA00022475"/>
    </source>
</evidence>
<evidence type="ECO:0000256" key="1">
    <source>
        <dbReference type="ARBA" id="ARBA00004651"/>
    </source>
</evidence>
<dbReference type="STRING" id="270351.Maq22A_c00290"/>
<keyword evidence="9" id="KW-0997">Cell inner membrane</keyword>
<name>A0A0C6F9V5_9HYPH</name>
<dbReference type="PANTHER" id="PTHR33778:SF3">
    <property type="entry name" value="PROTEIN MGTC"/>
    <property type="match status" value="1"/>
</dbReference>
<comment type="function">
    <text evidence="8">Virulence factor required for growth in low Mg(2+) medium and for intramacrophage survival. May be involved in regulating membrane potential by activating Na(+)/K(+)-ATPase.</text>
</comment>
<dbReference type="InterPro" id="IPR049177">
    <property type="entry name" value="MgtC_SapB_SrpB_YhiD_N"/>
</dbReference>
<dbReference type="Pfam" id="PF02308">
    <property type="entry name" value="MgtC"/>
    <property type="match status" value="1"/>
</dbReference>
<dbReference type="PATRIC" id="fig|270351.10.peg.55"/>
<dbReference type="Pfam" id="PF21770">
    <property type="entry name" value="MgtC_SapB_C"/>
    <property type="match status" value="1"/>
</dbReference>
<accession>A0A0C6F9V5</accession>
<protein>
    <recommendedName>
        <fullName evidence="3 9">Protein MgtC</fullName>
    </recommendedName>
</protein>
<evidence type="ECO:0000313" key="12">
    <source>
        <dbReference type="EMBL" id="BAQ43572.1"/>
    </source>
</evidence>
<proteinExistence type="inferred from homology"/>
<evidence type="ECO:0000256" key="5">
    <source>
        <dbReference type="ARBA" id="ARBA00022692"/>
    </source>
</evidence>
<keyword evidence="12" id="KW-0489">Methyltransferase</keyword>
<evidence type="ECO:0000313" key="13">
    <source>
        <dbReference type="Proteomes" id="UP000061432"/>
    </source>
</evidence>